<feature type="transmembrane region" description="Helical" evidence="1">
    <location>
        <begin position="47"/>
        <end position="68"/>
    </location>
</feature>
<reference evidence="3" key="1">
    <citation type="submission" date="2017-02" db="EMBL/GenBank/DDBJ databases">
        <authorList>
            <person name="Varghese N."/>
            <person name="Submissions S."/>
        </authorList>
    </citation>
    <scope>NUCLEOTIDE SEQUENCE [LARGE SCALE GENOMIC DNA]</scope>
    <source>
        <strain evidence="3">ATCC 27094</strain>
    </source>
</reference>
<keyword evidence="3" id="KW-1185">Reference proteome</keyword>
<dbReference type="EMBL" id="FUWJ01000002">
    <property type="protein sequence ID" value="SJZ86412.1"/>
    <property type="molecule type" value="Genomic_DNA"/>
</dbReference>
<sequence length="75" mass="7630">MRSLAIVGIVLIGLGIAGLVVQNISFTQQKTVVDAGPLKVTADEEKTVPIPTIAGIAAIVVGLGLVAVGQVRRGR</sequence>
<dbReference type="Proteomes" id="UP000190092">
    <property type="component" value="Unassembled WGS sequence"/>
</dbReference>
<evidence type="ECO:0008006" key="4">
    <source>
        <dbReference type="Google" id="ProtNLM"/>
    </source>
</evidence>
<evidence type="ECO:0000313" key="3">
    <source>
        <dbReference type="Proteomes" id="UP000190092"/>
    </source>
</evidence>
<accession>A0A1T4P4Q8</accession>
<gene>
    <name evidence="2" type="ORF">SAMN02745126_02613</name>
</gene>
<keyword evidence="1" id="KW-0472">Membrane</keyword>
<evidence type="ECO:0000313" key="2">
    <source>
        <dbReference type="EMBL" id="SJZ86412.1"/>
    </source>
</evidence>
<keyword evidence="1" id="KW-1133">Transmembrane helix</keyword>
<proteinExistence type="predicted"/>
<dbReference type="STRING" id="225324.SAMN02745126_02613"/>
<dbReference type="AlphaFoldDB" id="A0A1T4P4Q8"/>
<protein>
    <recommendedName>
        <fullName evidence="4">DUF3185 domain-containing protein</fullName>
    </recommendedName>
</protein>
<name>A0A1T4P4Q8_9HYPH</name>
<evidence type="ECO:0000256" key="1">
    <source>
        <dbReference type="SAM" id="Phobius"/>
    </source>
</evidence>
<organism evidence="2 3">
    <name type="scientific">Enhydrobacter aerosaccus</name>
    <dbReference type="NCBI Taxonomy" id="225324"/>
    <lineage>
        <taxon>Bacteria</taxon>
        <taxon>Pseudomonadati</taxon>
        <taxon>Pseudomonadota</taxon>
        <taxon>Alphaproteobacteria</taxon>
        <taxon>Hyphomicrobiales</taxon>
        <taxon>Enhydrobacter</taxon>
    </lineage>
</organism>
<dbReference type="RefSeq" id="WP_085934277.1">
    <property type="nucleotide sequence ID" value="NZ_FUWJ01000002.1"/>
</dbReference>
<keyword evidence="1" id="KW-0812">Transmembrane</keyword>